<evidence type="ECO:0000256" key="1">
    <source>
        <dbReference type="SAM" id="MobiDB-lite"/>
    </source>
</evidence>
<protein>
    <submittedName>
        <fullName evidence="2">Uncharacterized protein</fullName>
    </submittedName>
</protein>
<name>A0A8D9A2Z8_9HEMI</name>
<dbReference type="EMBL" id="HBUF01350644">
    <property type="protein sequence ID" value="CAG6713454.1"/>
    <property type="molecule type" value="Transcribed_RNA"/>
</dbReference>
<dbReference type="AlphaFoldDB" id="A0A8D9A2Z8"/>
<feature type="compositionally biased region" description="Polar residues" evidence="1">
    <location>
        <begin position="35"/>
        <end position="45"/>
    </location>
</feature>
<dbReference type="EMBL" id="HBUF01549149">
    <property type="protein sequence ID" value="CAG6758240.1"/>
    <property type="molecule type" value="Transcribed_RNA"/>
</dbReference>
<organism evidence="2">
    <name type="scientific">Cacopsylla melanoneura</name>
    <dbReference type="NCBI Taxonomy" id="428564"/>
    <lineage>
        <taxon>Eukaryota</taxon>
        <taxon>Metazoa</taxon>
        <taxon>Ecdysozoa</taxon>
        <taxon>Arthropoda</taxon>
        <taxon>Hexapoda</taxon>
        <taxon>Insecta</taxon>
        <taxon>Pterygota</taxon>
        <taxon>Neoptera</taxon>
        <taxon>Paraneoptera</taxon>
        <taxon>Hemiptera</taxon>
        <taxon>Sternorrhyncha</taxon>
        <taxon>Psylloidea</taxon>
        <taxon>Psyllidae</taxon>
        <taxon>Psyllinae</taxon>
        <taxon>Cacopsylla</taxon>
    </lineage>
</organism>
<accession>A0A8D9A2Z8</accession>
<feature type="compositionally biased region" description="Polar residues" evidence="1">
    <location>
        <begin position="1"/>
        <end position="24"/>
    </location>
</feature>
<dbReference type="EMBL" id="HBUF01012501">
    <property type="protein sequence ID" value="CAG6608642.1"/>
    <property type="molecule type" value="Transcribed_RNA"/>
</dbReference>
<proteinExistence type="predicted"/>
<reference evidence="2" key="1">
    <citation type="submission" date="2021-05" db="EMBL/GenBank/DDBJ databases">
        <authorList>
            <person name="Alioto T."/>
            <person name="Alioto T."/>
            <person name="Gomez Garrido J."/>
        </authorList>
    </citation>
    <scope>NUCLEOTIDE SEQUENCE</scope>
</reference>
<feature type="region of interest" description="Disordered" evidence="1">
    <location>
        <begin position="1"/>
        <end position="47"/>
    </location>
</feature>
<evidence type="ECO:0000313" key="2">
    <source>
        <dbReference type="EMBL" id="CAG6758240.1"/>
    </source>
</evidence>
<dbReference type="EMBL" id="HBUF01210715">
    <property type="protein sequence ID" value="CAG6665454.1"/>
    <property type="molecule type" value="Transcribed_RNA"/>
</dbReference>
<sequence length="124" mass="13200">MSKGFTSSISSENSFDTGDCSSDSPPLVGVPQCSDPDNVSQSSSPPKVVDVAGRGLMGSAGFALRYLSKNVKATLLSSPTNFSIVANFSPINELALVKILIILVWPSWIFGLSSFLLQEELEEQ</sequence>